<evidence type="ECO:0000313" key="2">
    <source>
        <dbReference type="Proteomes" id="UP000001549"/>
    </source>
</evidence>
<dbReference type="EMBL" id="CP002801">
    <property type="protein sequence ID" value="AEH07875.1"/>
    <property type="molecule type" value="Genomic_DNA"/>
</dbReference>
<dbReference type="HOGENOM" id="CLU_3216608_0_0_11"/>
<name>F8B3N5_9ACTN</name>
<protein>
    <submittedName>
        <fullName evidence="1">Uncharacterized protein</fullName>
    </submittedName>
</protein>
<dbReference type="AlphaFoldDB" id="F8B3N5"/>
<dbReference type="STRING" id="656024.FsymDg_0303"/>
<gene>
    <name evidence="1" type="ordered locus">FsymDg_0303</name>
</gene>
<evidence type="ECO:0000313" key="1">
    <source>
        <dbReference type="EMBL" id="AEH07875.1"/>
    </source>
</evidence>
<dbReference type="Proteomes" id="UP000001549">
    <property type="component" value="Chromosome"/>
</dbReference>
<dbReference type="KEGG" id="fsy:FsymDg_0303"/>
<proteinExistence type="predicted"/>
<accession>F8B3N5</accession>
<reference evidence="1 2" key="1">
    <citation type="submission" date="2011-05" db="EMBL/GenBank/DDBJ databases">
        <title>Complete sequence of chromosome of Frankia symbiont of Datisca glomerata.</title>
        <authorList>
            <consortium name="US DOE Joint Genome Institute"/>
            <person name="Lucas S."/>
            <person name="Han J."/>
            <person name="Lapidus A."/>
            <person name="Cheng J.-F."/>
            <person name="Goodwin L."/>
            <person name="Pitluck S."/>
            <person name="Peters L."/>
            <person name="Mikhailova N."/>
            <person name="Chertkov O."/>
            <person name="Teshima H."/>
            <person name="Han C."/>
            <person name="Tapia R."/>
            <person name="Land M."/>
            <person name="Hauser L."/>
            <person name="Kyrpides N."/>
            <person name="Ivanova N."/>
            <person name="Pagani I."/>
            <person name="Berry A."/>
            <person name="Pawlowski K."/>
            <person name="Persson T."/>
            <person name="Vanden Heuvel B."/>
            <person name="Benson D."/>
            <person name="Woyke T."/>
        </authorList>
    </citation>
    <scope>NUCLEOTIDE SEQUENCE [LARGE SCALE GENOMIC DNA]</scope>
    <source>
        <strain evidence="2">4085684</strain>
    </source>
</reference>
<organism evidence="1 2">
    <name type="scientific">Candidatus Protofrankia datiscae</name>
    <dbReference type="NCBI Taxonomy" id="2716812"/>
    <lineage>
        <taxon>Bacteria</taxon>
        <taxon>Bacillati</taxon>
        <taxon>Actinomycetota</taxon>
        <taxon>Actinomycetes</taxon>
        <taxon>Frankiales</taxon>
        <taxon>Frankiaceae</taxon>
        <taxon>Protofrankia</taxon>
    </lineage>
</organism>
<sequence>MVARPAGPAVLRGVASLSVTDTINITAGLRLRHHLPRLPHYHPE</sequence>
<keyword evidence="2" id="KW-1185">Reference proteome</keyword>